<evidence type="ECO:0000313" key="11">
    <source>
        <dbReference type="EMBL" id="PVZ98122.1"/>
    </source>
</evidence>
<dbReference type="CDD" id="cd05402">
    <property type="entry name" value="NT_PAP_TUTase"/>
    <property type="match status" value="1"/>
</dbReference>
<feature type="region of interest" description="Disordered" evidence="8">
    <location>
        <begin position="816"/>
        <end position="851"/>
    </location>
</feature>
<protein>
    <recommendedName>
        <fullName evidence="4">polynucleotide adenylyltransferase</fullName>
        <ecNumber evidence="4">2.7.7.19</ecNumber>
    </recommendedName>
</protein>
<dbReference type="Gene3D" id="3.30.460.10">
    <property type="entry name" value="Beta Polymerase, domain 2"/>
    <property type="match status" value="1"/>
</dbReference>
<feature type="compositionally biased region" description="Polar residues" evidence="8">
    <location>
        <begin position="829"/>
        <end position="839"/>
    </location>
</feature>
<dbReference type="Gene3D" id="1.10.1410.10">
    <property type="match status" value="1"/>
</dbReference>
<reference evidence="11 12" key="1">
    <citation type="journal article" date="2018" name="MBio">
        <title>Comparative Genomics Reveals the Core Gene Toolbox for the Fungus-Insect Symbiosis.</title>
        <authorList>
            <person name="Wang Y."/>
            <person name="Stata M."/>
            <person name="Wang W."/>
            <person name="Stajich J.E."/>
            <person name="White M.M."/>
            <person name="Moncalvo J.M."/>
        </authorList>
    </citation>
    <scope>NUCLEOTIDE SEQUENCE [LARGE SCALE GENOMIC DNA]</scope>
    <source>
        <strain evidence="11 12">AUS-126-30</strain>
    </source>
</reference>
<organism evidence="11 12">
    <name type="scientific">Smittium angustum</name>
    <dbReference type="NCBI Taxonomy" id="133377"/>
    <lineage>
        <taxon>Eukaryota</taxon>
        <taxon>Fungi</taxon>
        <taxon>Fungi incertae sedis</taxon>
        <taxon>Zoopagomycota</taxon>
        <taxon>Kickxellomycotina</taxon>
        <taxon>Harpellomycetes</taxon>
        <taxon>Harpellales</taxon>
        <taxon>Legeriomycetaceae</taxon>
        <taxon>Smittium</taxon>
    </lineage>
</organism>
<evidence type="ECO:0000256" key="7">
    <source>
        <dbReference type="ARBA" id="ARBA00022842"/>
    </source>
</evidence>
<dbReference type="GO" id="GO:0010605">
    <property type="term" value="P:negative regulation of macromolecule metabolic process"/>
    <property type="evidence" value="ECO:0007669"/>
    <property type="project" value="UniProtKB-ARBA"/>
</dbReference>
<keyword evidence="12" id="KW-1185">Reference proteome</keyword>
<evidence type="ECO:0000256" key="5">
    <source>
        <dbReference type="ARBA" id="ARBA00022679"/>
    </source>
</evidence>
<evidence type="ECO:0000256" key="1">
    <source>
        <dbReference type="ARBA" id="ARBA00001936"/>
    </source>
</evidence>
<keyword evidence="7" id="KW-0460">Magnesium</keyword>
<dbReference type="PANTHER" id="PTHR12271">
    <property type="entry name" value="POLY A POLYMERASE CID PAP -RELATED"/>
    <property type="match status" value="1"/>
</dbReference>
<feature type="compositionally biased region" description="Polar residues" evidence="8">
    <location>
        <begin position="620"/>
        <end position="646"/>
    </location>
</feature>
<evidence type="ECO:0000256" key="8">
    <source>
        <dbReference type="SAM" id="MobiDB-lite"/>
    </source>
</evidence>
<dbReference type="Pfam" id="PF03828">
    <property type="entry name" value="PAP_assoc"/>
    <property type="match status" value="1"/>
</dbReference>
<dbReference type="InterPro" id="IPR002058">
    <property type="entry name" value="PAP_assoc"/>
</dbReference>
<gene>
    <name evidence="11" type="ORF">BB558_005883</name>
</gene>
<evidence type="ECO:0000313" key="12">
    <source>
        <dbReference type="Proteomes" id="UP000245591"/>
    </source>
</evidence>
<sequence length="1060" mass="119476">MEQLSPEPHDSPQNNCIAHYKSKSLDSKFYSNTVKYPNFKKNINDHKPISKNILLSTNTKLSLTPQNNHSPNLDAFLEENHKKLNSYLLQIILDPSQGPLYKSKHQTYPTAHSCNKISTICTDSEGFSDQDQQYLNSAVQYLLQDIRPSKKSNILKKKFLEKLDNIIKANFPDCNVEILVFGSTMNGLGTHSSDIDICLVTKKRQLEDILVINKALKAHKLQTFCIPYARVPIVKIWDPYLKVASDINVNNTIALYNTKMIQTFLEIDPRVQPFLMTIKHWTKQREINDAAFGGTLSPYSWVNISLVFLQMRNPPILPVLHPCENPLVDVTINNNYRKVDLAFNDNVDELKGFGSKNTESIGKLLFLFFKHFATEFDYENLVISLRHGGYLPKSAKGWHIGRPSKIMCIEEPFSTWLNLAHGANHFTVNGIQSEFIRAYNILFSGGSIFDVCEKYNSKNHQNEHLPKYNMRFGPPQNYSRTRYSHEDFNSRKSNHEYTKNKPHYARSNDGDNTLSNHSQKHGYLSNKSSSSSSSNNFHARSLSVEPPCTQGSKLRLTKTPNDRLSPLPQSPIFQSSPLTSDHSNTQNNRERFYKSASATPLRSTERYTRSASRKPHTSRKNSSNIENGSNSYNKPKTSSKKTTANHNNLSLSLDTTTNNNSTETQPHLSYKQKSTNKTDFSRTQHRNGKLSISALATSLCTCPRTYIRGNSTNLPTLVHLSSCVLGSIVQNSSKNCSSKEHRFYCDYNTPTMFKNMDPMHPQLVSYSTRINPGVPEHGYIPLKSLLCVQNSLNNKSGYIYEPSAVKLYQRLTSGLKPGQNGIRTHRRNLSSPSSFNYTENKPRNPEKKVLGSNNKTLYSSEHTVVSDTDSTKSADSVCILGGEEGCKHGRSTNSSDASECANCTNYNTQENKGYKPAYTKELQNSVSQGTIRILETDGLQTGIYHQRIPKPKVYTEVSDSDMDLTSISTAEVGSGTDSDIDDEYITNEHTSNGNFVVQAFPYPQNGMITITQNRSQLYPNTNGITKAYNNVQARQKQKSDANLNLQTCPLGYNGYSSNEF</sequence>
<dbReference type="EC" id="2.7.7.19" evidence="4"/>
<dbReference type="InterPro" id="IPR054708">
    <property type="entry name" value="MTPAP-like_central"/>
</dbReference>
<comment type="cofactor">
    <cofactor evidence="1">
        <name>Mn(2+)</name>
        <dbReference type="ChEBI" id="CHEBI:29035"/>
    </cofactor>
</comment>
<dbReference type="SUPFAM" id="SSF81631">
    <property type="entry name" value="PAP/OAS1 substrate-binding domain"/>
    <property type="match status" value="1"/>
</dbReference>
<feature type="compositionally biased region" description="Low complexity" evidence="8">
    <location>
        <begin position="647"/>
        <end position="664"/>
    </location>
</feature>
<dbReference type="Pfam" id="PF22600">
    <property type="entry name" value="MTPAP-like_central"/>
    <property type="match status" value="1"/>
</dbReference>
<feature type="region of interest" description="Disordered" evidence="8">
    <location>
        <begin position="464"/>
        <end position="685"/>
    </location>
</feature>
<feature type="compositionally biased region" description="Low complexity" evidence="8">
    <location>
        <begin position="525"/>
        <end position="536"/>
    </location>
</feature>
<keyword evidence="6" id="KW-0479">Metal-binding</keyword>
<feature type="compositionally biased region" description="Basic and acidic residues" evidence="8">
    <location>
        <begin position="483"/>
        <end position="499"/>
    </location>
</feature>
<comment type="caution">
    <text evidence="11">The sequence shown here is derived from an EMBL/GenBank/DDBJ whole genome shotgun (WGS) entry which is preliminary data.</text>
</comment>
<dbReference type="InterPro" id="IPR043519">
    <property type="entry name" value="NT_sf"/>
</dbReference>
<evidence type="ECO:0000256" key="3">
    <source>
        <dbReference type="ARBA" id="ARBA00008593"/>
    </source>
</evidence>
<keyword evidence="5" id="KW-0808">Transferase</keyword>
<proteinExistence type="inferred from homology"/>
<feature type="domain" description="PAP-associated" evidence="9">
    <location>
        <begin position="360"/>
        <end position="414"/>
    </location>
</feature>
<dbReference type="AlphaFoldDB" id="A0A2U1IZG8"/>
<dbReference type="GO" id="GO:1990817">
    <property type="term" value="F:poly(A) RNA polymerase activity"/>
    <property type="evidence" value="ECO:0007669"/>
    <property type="project" value="UniProtKB-EC"/>
</dbReference>
<dbReference type="SUPFAM" id="SSF81301">
    <property type="entry name" value="Nucleotidyltransferase"/>
    <property type="match status" value="1"/>
</dbReference>
<comment type="similarity">
    <text evidence="3">Belongs to the DNA polymerase type-B-like family.</text>
</comment>
<name>A0A2U1IZG8_SMIAN</name>
<feature type="compositionally biased region" description="Basic and acidic residues" evidence="8">
    <location>
        <begin position="840"/>
        <end position="849"/>
    </location>
</feature>
<dbReference type="GO" id="GO:0031123">
    <property type="term" value="P:RNA 3'-end processing"/>
    <property type="evidence" value="ECO:0007669"/>
    <property type="project" value="TreeGrafter"/>
</dbReference>
<dbReference type="GO" id="GO:0046872">
    <property type="term" value="F:metal ion binding"/>
    <property type="evidence" value="ECO:0007669"/>
    <property type="project" value="UniProtKB-KW"/>
</dbReference>
<comment type="cofactor">
    <cofactor evidence="2">
        <name>Mg(2+)</name>
        <dbReference type="ChEBI" id="CHEBI:18420"/>
    </cofactor>
</comment>
<accession>A0A2U1IZG8</accession>
<evidence type="ECO:0000256" key="2">
    <source>
        <dbReference type="ARBA" id="ARBA00001946"/>
    </source>
</evidence>
<evidence type="ECO:0000256" key="6">
    <source>
        <dbReference type="ARBA" id="ARBA00022723"/>
    </source>
</evidence>
<dbReference type="Proteomes" id="UP000245591">
    <property type="component" value="Unassembled WGS sequence"/>
</dbReference>
<evidence type="ECO:0000256" key="4">
    <source>
        <dbReference type="ARBA" id="ARBA00012388"/>
    </source>
</evidence>
<feature type="compositionally biased region" description="Polar residues" evidence="8">
    <location>
        <begin position="665"/>
        <end position="678"/>
    </location>
</feature>
<feature type="compositionally biased region" description="Polar residues" evidence="8">
    <location>
        <begin position="571"/>
        <end position="587"/>
    </location>
</feature>
<evidence type="ECO:0000259" key="9">
    <source>
        <dbReference type="Pfam" id="PF03828"/>
    </source>
</evidence>
<dbReference type="PANTHER" id="PTHR12271:SF113">
    <property type="entry name" value="POLY(A) RNA POLYMERASE CID11"/>
    <property type="match status" value="1"/>
</dbReference>
<evidence type="ECO:0000259" key="10">
    <source>
        <dbReference type="Pfam" id="PF22600"/>
    </source>
</evidence>
<dbReference type="EMBL" id="MBFU01000586">
    <property type="protein sequence ID" value="PVZ98122.1"/>
    <property type="molecule type" value="Genomic_DNA"/>
</dbReference>
<feature type="domain" description="Poly(A) RNA polymerase mitochondrial-like central palm" evidence="10">
    <location>
        <begin position="135"/>
        <end position="265"/>
    </location>
</feature>